<dbReference type="PROSITE" id="PS50089">
    <property type="entry name" value="ZF_RING_2"/>
    <property type="match status" value="1"/>
</dbReference>
<dbReference type="SUPFAM" id="SSF57850">
    <property type="entry name" value="RING/U-box"/>
    <property type="match status" value="1"/>
</dbReference>
<reference evidence="5" key="1">
    <citation type="journal article" date="2012" name="Proc. Natl. Acad. Sci. U.S.A.">
        <title>Antigenic diversity is generated by distinct evolutionary mechanisms in African trypanosome species.</title>
        <authorList>
            <person name="Jackson A.P."/>
            <person name="Berry A."/>
            <person name="Aslett M."/>
            <person name="Allison H.C."/>
            <person name="Burton P."/>
            <person name="Vavrova-Anderson J."/>
            <person name="Brown R."/>
            <person name="Browne H."/>
            <person name="Corton N."/>
            <person name="Hauser H."/>
            <person name="Gamble J."/>
            <person name="Gilderthorp R."/>
            <person name="Marcello L."/>
            <person name="McQuillan J."/>
            <person name="Otto T.D."/>
            <person name="Quail M.A."/>
            <person name="Sanders M.J."/>
            <person name="van Tonder A."/>
            <person name="Ginger M.L."/>
            <person name="Field M.C."/>
            <person name="Barry J.D."/>
            <person name="Hertz-Fowler C."/>
            <person name="Berriman M."/>
        </authorList>
    </citation>
    <scope>NUCLEOTIDE SEQUENCE</scope>
    <source>
        <strain evidence="5">Y486</strain>
    </source>
</reference>
<dbReference type="VEuPathDB" id="TriTrypDB:TvY486_0700550"/>
<sequence>MLFCDAMREAECPICLQMLLPSEGRDSSSPKRDGANNSTVPQTVSESTTSTGEGFSILFSANAMLNYTRDMARSLASSLELLHSLSTHGSASGEAPQAQIHPACSSGEQNDVAVLPCGHMLHFLCANQLYEYRKSATCPICREPIRDLRDILLFAPRGRQPTTSVGNASIDTGDVCSEDVHFAGMRQIPVVSAYSRQLDIESEGLKKRRQNLRNRENDLSSSRGQLEDQCLELEQSLSEARRRYEILTQQGTVGIERLEELRTVARSTHASIALVTAELAKLTRERIMLDRELGRYSDKLQRREARSLSGNHCRGLKRQAETVPGDEDNRHKRGSGGSWESRRRRTTEGEHGVSIPYYVSYD</sequence>
<evidence type="ECO:0000313" key="5">
    <source>
        <dbReference type="EMBL" id="CCC48712.1"/>
    </source>
</evidence>
<evidence type="ECO:0000256" key="2">
    <source>
        <dbReference type="SAM" id="Coils"/>
    </source>
</evidence>
<keyword evidence="1" id="KW-0862">Zinc</keyword>
<evidence type="ECO:0000259" key="4">
    <source>
        <dbReference type="PROSITE" id="PS50089"/>
    </source>
</evidence>
<dbReference type="AlphaFoldDB" id="G0TXM1"/>
<feature type="domain" description="RING-type" evidence="4">
    <location>
        <begin position="101"/>
        <end position="142"/>
    </location>
</feature>
<feature type="region of interest" description="Disordered" evidence="3">
    <location>
        <begin position="23"/>
        <end position="50"/>
    </location>
</feature>
<dbReference type="Gene3D" id="3.30.40.10">
    <property type="entry name" value="Zinc/RING finger domain, C3HC4 (zinc finger)"/>
    <property type="match status" value="1"/>
</dbReference>
<dbReference type="GO" id="GO:0008270">
    <property type="term" value="F:zinc ion binding"/>
    <property type="evidence" value="ECO:0007669"/>
    <property type="project" value="UniProtKB-KW"/>
</dbReference>
<protein>
    <recommendedName>
        <fullName evidence="4">RING-type domain-containing protein</fullName>
    </recommendedName>
</protein>
<evidence type="ECO:0000256" key="1">
    <source>
        <dbReference type="PROSITE-ProRule" id="PRU00175"/>
    </source>
</evidence>
<keyword evidence="1" id="KW-0863">Zinc-finger</keyword>
<dbReference type="InterPro" id="IPR013083">
    <property type="entry name" value="Znf_RING/FYVE/PHD"/>
</dbReference>
<dbReference type="Pfam" id="PF13920">
    <property type="entry name" value="zf-C3HC4_3"/>
    <property type="match status" value="1"/>
</dbReference>
<feature type="compositionally biased region" description="Basic and acidic residues" evidence="3">
    <location>
        <begin position="23"/>
        <end position="34"/>
    </location>
</feature>
<feature type="coiled-coil region" evidence="2">
    <location>
        <begin position="195"/>
        <end position="250"/>
    </location>
</feature>
<proteinExistence type="predicted"/>
<accession>G0TXM1</accession>
<evidence type="ECO:0000256" key="3">
    <source>
        <dbReference type="SAM" id="MobiDB-lite"/>
    </source>
</evidence>
<feature type="region of interest" description="Disordered" evidence="3">
    <location>
        <begin position="307"/>
        <end position="347"/>
    </location>
</feature>
<dbReference type="InterPro" id="IPR001841">
    <property type="entry name" value="Znf_RING"/>
</dbReference>
<name>G0TXM1_TRYVY</name>
<keyword evidence="1" id="KW-0479">Metal-binding</keyword>
<organism evidence="5">
    <name type="scientific">Trypanosoma vivax (strain Y486)</name>
    <dbReference type="NCBI Taxonomy" id="1055687"/>
    <lineage>
        <taxon>Eukaryota</taxon>
        <taxon>Discoba</taxon>
        <taxon>Euglenozoa</taxon>
        <taxon>Kinetoplastea</taxon>
        <taxon>Metakinetoplastina</taxon>
        <taxon>Trypanosomatida</taxon>
        <taxon>Trypanosomatidae</taxon>
        <taxon>Trypanosoma</taxon>
        <taxon>Duttonella</taxon>
    </lineage>
</organism>
<dbReference type="SMART" id="SM00184">
    <property type="entry name" value="RING"/>
    <property type="match status" value="1"/>
</dbReference>
<dbReference type="EMBL" id="HE573023">
    <property type="protein sequence ID" value="CCC48712.1"/>
    <property type="molecule type" value="Genomic_DNA"/>
</dbReference>
<keyword evidence="2" id="KW-0175">Coiled coil</keyword>
<feature type="compositionally biased region" description="Polar residues" evidence="3">
    <location>
        <begin position="35"/>
        <end position="44"/>
    </location>
</feature>
<gene>
    <name evidence="5" type="ORF">TVY486_0700550</name>
</gene>